<evidence type="ECO:0000256" key="1">
    <source>
        <dbReference type="ARBA" id="ARBA00012104"/>
    </source>
</evidence>
<feature type="domain" description="Pyridoxamine kinase/Phosphomethylpyrimidine kinase" evidence="6">
    <location>
        <begin position="20"/>
        <end position="272"/>
    </location>
</feature>
<dbReference type="EC" id="2.7.1.35" evidence="1"/>
<evidence type="ECO:0000256" key="5">
    <source>
        <dbReference type="ARBA" id="ARBA00022840"/>
    </source>
</evidence>
<protein>
    <recommendedName>
        <fullName evidence="1">pyridoxal kinase</fullName>
        <ecNumber evidence="1">2.7.1.35</ecNumber>
    </recommendedName>
</protein>
<sequence>MKKIAVINDLSGLGKCSLTAALPVISVMGVQACPFPTAILSAQTGFGTYFYEDYTKHMDSMMESWKQLGFCPDGIYTGFLSGASQADKVLDFIRIFEREEVKILTDPIMGDNGAEYPIYSKELCEKMRLLAEKASVITPNLTEALLLLYGKEEMHIRWKQLADLSRKEYMEAVEAIGRSLVETYGAEAAITGIDLEAEGEKAMDEMANLLVNSNGCFWISAKKEGGSYSGTGDLFASVLSAGMVKGIPTEVSVKKAVGFLSKAIRDTVAEGTDRNQGVCFEKYLRELTEQSGASPF</sequence>
<keyword evidence="4 7" id="KW-0418">Kinase</keyword>
<dbReference type="AlphaFoldDB" id="A0A6N2UW18"/>
<dbReference type="GO" id="GO:0009443">
    <property type="term" value="P:pyridoxal 5'-phosphate salvage"/>
    <property type="evidence" value="ECO:0007669"/>
    <property type="project" value="InterPro"/>
</dbReference>
<evidence type="ECO:0000256" key="4">
    <source>
        <dbReference type="ARBA" id="ARBA00022777"/>
    </source>
</evidence>
<dbReference type="GO" id="GO:0005829">
    <property type="term" value="C:cytosol"/>
    <property type="evidence" value="ECO:0007669"/>
    <property type="project" value="TreeGrafter"/>
</dbReference>
<gene>
    <name evidence="7" type="primary">pdxK_1</name>
    <name evidence="7" type="ORF">BGLFYP119_00007</name>
</gene>
<dbReference type="PROSITE" id="PS51257">
    <property type="entry name" value="PROKAR_LIPOPROTEIN"/>
    <property type="match status" value="1"/>
</dbReference>
<name>A0A6N2UW18_9FIRM</name>
<evidence type="ECO:0000259" key="6">
    <source>
        <dbReference type="Pfam" id="PF08543"/>
    </source>
</evidence>
<dbReference type="Gene3D" id="3.40.1190.20">
    <property type="match status" value="1"/>
</dbReference>
<evidence type="ECO:0000256" key="2">
    <source>
        <dbReference type="ARBA" id="ARBA00022679"/>
    </source>
</evidence>
<proteinExistence type="predicted"/>
<dbReference type="PANTHER" id="PTHR10534">
    <property type="entry name" value="PYRIDOXAL KINASE"/>
    <property type="match status" value="1"/>
</dbReference>
<reference evidence="7" key="1">
    <citation type="submission" date="2019-11" db="EMBL/GenBank/DDBJ databases">
        <authorList>
            <person name="Feng L."/>
        </authorList>
    </citation>
    <scope>NUCLEOTIDE SEQUENCE</scope>
    <source>
        <strain evidence="7">BgluceraseaLFYP119</strain>
    </source>
</reference>
<dbReference type="GO" id="GO:0008478">
    <property type="term" value="F:pyridoxal kinase activity"/>
    <property type="evidence" value="ECO:0007669"/>
    <property type="project" value="UniProtKB-EC"/>
</dbReference>
<dbReference type="InterPro" id="IPR004625">
    <property type="entry name" value="PyrdxlKinase"/>
</dbReference>
<dbReference type="RefSeq" id="WP_156354780.1">
    <property type="nucleotide sequence ID" value="NZ_CACRST010000023.1"/>
</dbReference>
<keyword evidence="2 7" id="KW-0808">Transferase</keyword>
<organism evidence="7">
    <name type="scientific">Blautia glucerasea</name>
    <dbReference type="NCBI Taxonomy" id="536633"/>
    <lineage>
        <taxon>Bacteria</taxon>
        <taxon>Bacillati</taxon>
        <taxon>Bacillota</taxon>
        <taxon>Clostridia</taxon>
        <taxon>Lachnospirales</taxon>
        <taxon>Lachnospiraceae</taxon>
        <taxon>Blautia</taxon>
    </lineage>
</organism>
<dbReference type="InterPro" id="IPR013749">
    <property type="entry name" value="PM/HMP-P_kinase-1"/>
</dbReference>
<dbReference type="InterPro" id="IPR029056">
    <property type="entry name" value="Ribokinase-like"/>
</dbReference>
<dbReference type="PANTHER" id="PTHR10534:SF2">
    <property type="entry name" value="PYRIDOXAL KINASE"/>
    <property type="match status" value="1"/>
</dbReference>
<keyword evidence="3" id="KW-0547">Nucleotide-binding</keyword>
<accession>A0A6N2UW18</accession>
<dbReference type="GO" id="GO:0005524">
    <property type="term" value="F:ATP binding"/>
    <property type="evidence" value="ECO:0007669"/>
    <property type="project" value="UniProtKB-KW"/>
</dbReference>
<dbReference type="EMBL" id="CACRST010000023">
    <property type="protein sequence ID" value="VYT22304.1"/>
    <property type="molecule type" value="Genomic_DNA"/>
</dbReference>
<evidence type="ECO:0000256" key="3">
    <source>
        <dbReference type="ARBA" id="ARBA00022741"/>
    </source>
</evidence>
<dbReference type="Pfam" id="PF08543">
    <property type="entry name" value="Phos_pyr_kin"/>
    <property type="match status" value="1"/>
</dbReference>
<keyword evidence="5" id="KW-0067">ATP-binding</keyword>
<evidence type="ECO:0000313" key="7">
    <source>
        <dbReference type="EMBL" id="VYT22304.1"/>
    </source>
</evidence>
<dbReference type="NCBIfam" id="NF005491">
    <property type="entry name" value="PRK07105.1"/>
    <property type="match status" value="1"/>
</dbReference>
<dbReference type="SUPFAM" id="SSF53613">
    <property type="entry name" value="Ribokinase-like"/>
    <property type="match status" value="1"/>
</dbReference>